<keyword evidence="2" id="KW-1185">Reference proteome</keyword>
<gene>
    <name evidence="1" type="ORF">J0695_18450</name>
</gene>
<evidence type="ECO:0000313" key="2">
    <source>
        <dbReference type="Proteomes" id="UP000664167"/>
    </source>
</evidence>
<dbReference type="RefSeq" id="WP_206963185.1">
    <property type="nucleotide sequence ID" value="NZ_BAAAJJ010000009.1"/>
</dbReference>
<accession>A0A939FB26</accession>
<dbReference type="EMBL" id="JAFLRJ010000163">
    <property type="protein sequence ID" value="MBO0513765.1"/>
    <property type="molecule type" value="Genomic_DNA"/>
</dbReference>
<comment type="caution">
    <text evidence="1">The sequence shown here is derived from an EMBL/GenBank/DDBJ whole genome shotgun (WGS) entry which is preliminary data.</text>
</comment>
<reference evidence="1" key="1">
    <citation type="submission" date="2021-03" db="EMBL/GenBank/DDBJ databases">
        <title>Streptomyces poriferae sp. nov., a novel marine sponge-derived Actinobacteria species with anti-MRSA activity.</title>
        <authorList>
            <person name="Sandoval-Powers M."/>
            <person name="Kralova S."/>
            <person name="Nguyen G.-S."/>
            <person name="Fawwal D."/>
            <person name="Degnes K."/>
            <person name="Klinkenberg G."/>
            <person name="Sletta H."/>
            <person name="Wentzel A."/>
            <person name="Liles M.R."/>
        </authorList>
    </citation>
    <scope>NUCLEOTIDE SEQUENCE</scope>
    <source>
        <strain evidence="1">DSM 41794</strain>
    </source>
</reference>
<evidence type="ECO:0000313" key="1">
    <source>
        <dbReference type="EMBL" id="MBO0513765.1"/>
    </source>
</evidence>
<dbReference type="AlphaFoldDB" id="A0A939FB26"/>
<sequence>MTDSWTKAVRNRLGLGRLLPLGGAADSAWLTERAASAVLRAAAAGVPGVVTGALRLTLDDPDTAVSPEVAMVPSALPVGPLRIEAEAEVLVGEVLPVAVGHLRDALFAAAERVGLVIAAVDLRVTGLAEAEAGPGAAAEAPGAAAVSGPVAERAAAVPGVAYLTGVLGAPVQTAEDHVRVEIAVAAGYRALDVACAVRVAVGGELPVGVLVTAVGFR</sequence>
<proteinExistence type="predicted"/>
<name>A0A939FB26_9ACTN</name>
<organism evidence="1 2">
    <name type="scientific">Streptomyces beijiangensis</name>
    <dbReference type="NCBI Taxonomy" id="163361"/>
    <lineage>
        <taxon>Bacteria</taxon>
        <taxon>Bacillati</taxon>
        <taxon>Actinomycetota</taxon>
        <taxon>Actinomycetes</taxon>
        <taxon>Kitasatosporales</taxon>
        <taxon>Streptomycetaceae</taxon>
        <taxon>Streptomyces</taxon>
    </lineage>
</organism>
<evidence type="ECO:0008006" key="3">
    <source>
        <dbReference type="Google" id="ProtNLM"/>
    </source>
</evidence>
<dbReference type="Proteomes" id="UP000664167">
    <property type="component" value="Unassembled WGS sequence"/>
</dbReference>
<protein>
    <recommendedName>
        <fullName evidence="3">Nucleopolyhedrovirus P10 family protein</fullName>
    </recommendedName>
</protein>